<dbReference type="Pfam" id="PF01385">
    <property type="entry name" value="OrfB_IS605"/>
    <property type="match status" value="1"/>
</dbReference>
<dbReference type="InterPro" id="IPR021027">
    <property type="entry name" value="Transposase_put_HTH"/>
</dbReference>
<reference evidence="10" key="1">
    <citation type="submission" date="2021-05" db="EMBL/GenBank/DDBJ databases">
        <authorList>
            <person name="Pietrasiak N."/>
            <person name="Ward R."/>
            <person name="Stajich J.E."/>
            <person name="Kurbessoian T."/>
        </authorList>
    </citation>
    <scope>NUCLEOTIDE SEQUENCE</scope>
    <source>
        <strain evidence="10">CPER-KK1</strain>
    </source>
</reference>
<evidence type="ECO:0000313" key="11">
    <source>
        <dbReference type="Proteomes" id="UP000753908"/>
    </source>
</evidence>
<feature type="domain" description="Cas12f1-like TNB" evidence="8">
    <location>
        <begin position="312"/>
        <end position="372"/>
    </location>
</feature>
<keyword evidence="3" id="KW-0479">Metal-binding</keyword>
<dbReference type="AlphaFoldDB" id="A0A951PIY1"/>
<evidence type="ECO:0000256" key="4">
    <source>
        <dbReference type="ARBA" id="ARBA00022833"/>
    </source>
</evidence>
<keyword evidence="2" id="KW-0815">Transposition</keyword>
<dbReference type="EMBL" id="JAHHIF010000005">
    <property type="protein sequence ID" value="MBW4543699.1"/>
    <property type="molecule type" value="Genomic_DNA"/>
</dbReference>
<dbReference type="GO" id="GO:0003677">
    <property type="term" value="F:DNA binding"/>
    <property type="evidence" value="ECO:0007669"/>
    <property type="project" value="UniProtKB-KW"/>
</dbReference>
<sequence length="412" mass="46940">MLTLTYRYRIYPNAQQETVMLEWLETCRRVYNYAVRERSYWMNSRKCDVNACSLQSEYIIPADTPYPDYYKQKKALTEAKKSSPQMKAVYSQVLQDVIGRVDSAFAFMKQRGYGFPRFKKFGQFKSFLFPQMSNEAIQGNQIKLPKIGQVTINLHRPIPEGFKLKTARIVRKASGWYVMLALQLDVQIPDIPPHGRAIGIDVGLEYFLSTSDGEQVSRPRFFNKLHRKLELLQRRLKNKLKGSNNRRKLNQKIGRVHEQIAKCRRDFHLKLAHKLCDQAGMIFVEDLDFRIMAKGMLGKHTLDAALGQFVNQVLPWVCWKRDVYYGKVNANGTSQECPDCGALVRKDLSVRTHSCPECGSVKPRDVASSQVIAKRGLVAVGQTVNEIACGGEGAGVAMPSYHPLKQELLGVI</sequence>
<evidence type="ECO:0000259" key="7">
    <source>
        <dbReference type="Pfam" id="PF01385"/>
    </source>
</evidence>
<dbReference type="InterPro" id="IPR001959">
    <property type="entry name" value="Transposase"/>
</dbReference>
<organism evidence="10 11">
    <name type="scientific">Symplocastrum torsivum CPER-KK1</name>
    <dbReference type="NCBI Taxonomy" id="450513"/>
    <lineage>
        <taxon>Bacteria</taxon>
        <taxon>Bacillati</taxon>
        <taxon>Cyanobacteriota</taxon>
        <taxon>Cyanophyceae</taxon>
        <taxon>Oscillatoriophycideae</taxon>
        <taxon>Oscillatoriales</taxon>
        <taxon>Microcoleaceae</taxon>
        <taxon>Symplocastrum</taxon>
    </lineage>
</organism>
<accession>A0A951PIY1</accession>
<keyword evidence="5" id="KW-0238">DNA-binding</keyword>
<evidence type="ECO:0000256" key="2">
    <source>
        <dbReference type="ARBA" id="ARBA00022578"/>
    </source>
</evidence>
<dbReference type="GO" id="GO:0006310">
    <property type="term" value="P:DNA recombination"/>
    <property type="evidence" value="ECO:0007669"/>
    <property type="project" value="UniProtKB-KW"/>
</dbReference>
<gene>
    <name evidence="10" type="ORF">KME25_04510</name>
</gene>
<evidence type="ECO:0000256" key="6">
    <source>
        <dbReference type="ARBA" id="ARBA00023172"/>
    </source>
</evidence>
<evidence type="ECO:0000313" key="10">
    <source>
        <dbReference type="EMBL" id="MBW4543699.1"/>
    </source>
</evidence>
<dbReference type="GO" id="GO:0032196">
    <property type="term" value="P:transposition"/>
    <property type="evidence" value="ECO:0007669"/>
    <property type="project" value="UniProtKB-KW"/>
</dbReference>
<keyword evidence="6" id="KW-0233">DNA recombination</keyword>
<comment type="similarity">
    <text evidence="1">In the C-terminal section; belongs to the transposase 35 family.</text>
</comment>
<dbReference type="NCBIfam" id="NF040570">
    <property type="entry name" value="guided_TnpB"/>
    <property type="match status" value="1"/>
</dbReference>
<feature type="domain" description="Probable transposase IS891/IS1136/IS1341" evidence="7">
    <location>
        <begin position="191"/>
        <end position="294"/>
    </location>
</feature>
<name>A0A951PIY1_9CYAN</name>
<comment type="caution">
    <text evidence="10">The sequence shown here is derived from an EMBL/GenBank/DDBJ whole genome shotgun (WGS) entry which is preliminary data.</text>
</comment>
<reference evidence="10" key="2">
    <citation type="journal article" date="2022" name="Microbiol. Resour. Announc.">
        <title>Metagenome Sequencing to Explore Phylogenomics of Terrestrial Cyanobacteria.</title>
        <authorList>
            <person name="Ward R.D."/>
            <person name="Stajich J.E."/>
            <person name="Johansen J.R."/>
            <person name="Huntemann M."/>
            <person name="Clum A."/>
            <person name="Foster B."/>
            <person name="Foster B."/>
            <person name="Roux S."/>
            <person name="Palaniappan K."/>
            <person name="Varghese N."/>
            <person name="Mukherjee S."/>
            <person name="Reddy T.B.K."/>
            <person name="Daum C."/>
            <person name="Copeland A."/>
            <person name="Chen I.A."/>
            <person name="Ivanova N.N."/>
            <person name="Kyrpides N.C."/>
            <person name="Shapiro N."/>
            <person name="Eloe-Fadrosh E.A."/>
            <person name="Pietrasiak N."/>
        </authorList>
    </citation>
    <scope>NUCLEOTIDE SEQUENCE</scope>
    <source>
        <strain evidence="10">CPER-KK1</strain>
    </source>
</reference>
<feature type="domain" description="Transposase putative helix-turn-helix" evidence="9">
    <location>
        <begin position="1"/>
        <end position="46"/>
    </location>
</feature>
<proteinExistence type="inferred from homology"/>
<evidence type="ECO:0000259" key="9">
    <source>
        <dbReference type="Pfam" id="PF12323"/>
    </source>
</evidence>
<dbReference type="InterPro" id="IPR010095">
    <property type="entry name" value="Cas12f1-like_TNB"/>
</dbReference>
<dbReference type="Pfam" id="PF07282">
    <property type="entry name" value="Cas12f1-like_TNB"/>
    <property type="match status" value="1"/>
</dbReference>
<evidence type="ECO:0000256" key="5">
    <source>
        <dbReference type="ARBA" id="ARBA00023125"/>
    </source>
</evidence>
<evidence type="ECO:0000256" key="3">
    <source>
        <dbReference type="ARBA" id="ARBA00022723"/>
    </source>
</evidence>
<dbReference type="Pfam" id="PF12323">
    <property type="entry name" value="HTH_OrfB_IS605"/>
    <property type="match status" value="1"/>
</dbReference>
<evidence type="ECO:0000256" key="1">
    <source>
        <dbReference type="ARBA" id="ARBA00008761"/>
    </source>
</evidence>
<protein>
    <submittedName>
        <fullName evidence="10">Transposase</fullName>
    </submittedName>
</protein>
<dbReference type="GO" id="GO:0046872">
    <property type="term" value="F:metal ion binding"/>
    <property type="evidence" value="ECO:0007669"/>
    <property type="project" value="UniProtKB-KW"/>
</dbReference>
<dbReference type="Proteomes" id="UP000753908">
    <property type="component" value="Unassembled WGS sequence"/>
</dbReference>
<evidence type="ECO:0000259" key="8">
    <source>
        <dbReference type="Pfam" id="PF07282"/>
    </source>
</evidence>
<keyword evidence="4" id="KW-0862">Zinc</keyword>